<evidence type="ECO:0000256" key="4">
    <source>
        <dbReference type="ARBA" id="ARBA00022989"/>
    </source>
</evidence>
<dbReference type="InterPro" id="IPR037185">
    <property type="entry name" value="EmrE-like"/>
</dbReference>
<keyword evidence="5 6" id="KW-0472">Membrane</keyword>
<evidence type="ECO:0000256" key="1">
    <source>
        <dbReference type="ARBA" id="ARBA00004141"/>
    </source>
</evidence>
<feature type="transmembrane region" description="Helical" evidence="6">
    <location>
        <begin position="235"/>
        <end position="253"/>
    </location>
</feature>
<accession>A0A1I6LPX1</accession>
<feature type="transmembrane region" description="Helical" evidence="6">
    <location>
        <begin position="145"/>
        <end position="165"/>
    </location>
</feature>
<sequence length="290" mass="30049">MRDLVALLVGNAVLALGPWLVRLADVGPVAAGFWRLALALPVLAVLALRSRRAAAVQAVPPTLWGALAIGGLFFAADLALWHAGIHQTRLANATLFGNVTSFTYPLYAFLIARAWPGPNQRRALLLAGAGVLLLLGRSYEVSAKTFAGDLLCIGAGLCYTGYLVAIARNDGRVSSMAALAVSTAAGVLPLLGVALWLKEAVWPQDWLPLLALAGGSQLLGQGLIVYSVGRLPPAVVGISLLVQPVVAATIGWVGYGERLGLLDLVGAVAIAVALVLVRRPDRPVAAVPTG</sequence>
<dbReference type="GO" id="GO:0016020">
    <property type="term" value="C:membrane"/>
    <property type="evidence" value="ECO:0007669"/>
    <property type="project" value="UniProtKB-SubCell"/>
</dbReference>
<protein>
    <submittedName>
        <fullName evidence="8">EamA-like transporter family protein</fullName>
    </submittedName>
</protein>
<comment type="subcellular location">
    <subcellularLocation>
        <location evidence="1">Membrane</location>
        <topology evidence="1">Multi-pass membrane protein</topology>
    </subcellularLocation>
</comment>
<keyword evidence="3 6" id="KW-0812">Transmembrane</keyword>
<feature type="transmembrane region" description="Helical" evidence="6">
    <location>
        <begin position="123"/>
        <end position="139"/>
    </location>
</feature>
<dbReference type="EMBL" id="FOZG01000002">
    <property type="protein sequence ID" value="SFS05525.1"/>
    <property type="molecule type" value="Genomic_DNA"/>
</dbReference>
<dbReference type="RefSeq" id="WP_242653499.1">
    <property type="nucleotide sequence ID" value="NZ_FOZG01000002.1"/>
</dbReference>
<evidence type="ECO:0000313" key="9">
    <source>
        <dbReference type="Proteomes" id="UP000198824"/>
    </source>
</evidence>
<evidence type="ECO:0000256" key="5">
    <source>
        <dbReference type="ARBA" id="ARBA00023136"/>
    </source>
</evidence>
<name>A0A1I6LPX1_9SPHN</name>
<dbReference type="Pfam" id="PF00892">
    <property type="entry name" value="EamA"/>
    <property type="match status" value="1"/>
</dbReference>
<dbReference type="Proteomes" id="UP000198824">
    <property type="component" value="Unassembled WGS sequence"/>
</dbReference>
<proteinExistence type="inferred from homology"/>
<organism evidence="8 9">
    <name type="scientific">Sphingomonas jatrophae</name>
    <dbReference type="NCBI Taxonomy" id="1166337"/>
    <lineage>
        <taxon>Bacteria</taxon>
        <taxon>Pseudomonadati</taxon>
        <taxon>Pseudomonadota</taxon>
        <taxon>Alphaproteobacteria</taxon>
        <taxon>Sphingomonadales</taxon>
        <taxon>Sphingomonadaceae</taxon>
        <taxon>Sphingomonas</taxon>
    </lineage>
</organism>
<feature type="transmembrane region" description="Helical" evidence="6">
    <location>
        <begin position="209"/>
        <end position="228"/>
    </location>
</feature>
<evidence type="ECO:0000313" key="8">
    <source>
        <dbReference type="EMBL" id="SFS05525.1"/>
    </source>
</evidence>
<dbReference type="AlphaFoldDB" id="A0A1I6LPX1"/>
<keyword evidence="9" id="KW-1185">Reference proteome</keyword>
<evidence type="ECO:0000259" key="7">
    <source>
        <dbReference type="Pfam" id="PF00892"/>
    </source>
</evidence>
<evidence type="ECO:0000256" key="2">
    <source>
        <dbReference type="ARBA" id="ARBA00007362"/>
    </source>
</evidence>
<dbReference type="SUPFAM" id="SSF103481">
    <property type="entry name" value="Multidrug resistance efflux transporter EmrE"/>
    <property type="match status" value="2"/>
</dbReference>
<evidence type="ECO:0000256" key="6">
    <source>
        <dbReference type="SAM" id="Phobius"/>
    </source>
</evidence>
<feature type="transmembrane region" description="Helical" evidence="6">
    <location>
        <begin position="259"/>
        <end position="277"/>
    </location>
</feature>
<dbReference type="PANTHER" id="PTHR32322:SF2">
    <property type="entry name" value="EAMA DOMAIN-CONTAINING PROTEIN"/>
    <property type="match status" value="1"/>
</dbReference>
<dbReference type="PANTHER" id="PTHR32322">
    <property type="entry name" value="INNER MEMBRANE TRANSPORTER"/>
    <property type="match status" value="1"/>
</dbReference>
<keyword evidence="4 6" id="KW-1133">Transmembrane helix</keyword>
<evidence type="ECO:0000256" key="3">
    <source>
        <dbReference type="ARBA" id="ARBA00022692"/>
    </source>
</evidence>
<reference evidence="8 9" key="1">
    <citation type="submission" date="2016-10" db="EMBL/GenBank/DDBJ databases">
        <authorList>
            <person name="de Groot N.N."/>
        </authorList>
    </citation>
    <scope>NUCLEOTIDE SEQUENCE [LARGE SCALE GENOMIC DNA]</scope>
    <source>
        <strain evidence="8 9">S5-249</strain>
    </source>
</reference>
<feature type="transmembrane region" description="Helical" evidence="6">
    <location>
        <begin position="33"/>
        <end position="50"/>
    </location>
</feature>
<feature type="domain" description="EamA" evidence="7">
    <location>
        <begin position="148"/>
        <end position="277"/>
    </location>
</feature>
<dbReference type="InterPro" id="IPR050638">
    <property type="entry name" value="AA-Vitamin_Transporters"/>
</dbReference>
<dbReference type="InterPro" id="IPR000620">
    <property type="entry name" value="EamA_dom"/>
</dbReference>
<feature type="transmembrane region" description="Helical" evidence="6">
    <location>
        <begin position="90"/>
        <end position="111"/>
    </location>
</feature>
<feature type="transmembrane region" description="Helical" evidence="6">
    <location>
        <begin position="62"/>
        <end position="84"/>
    </location>
</feature>
<gene>
    <name evidence="8" type="ORF">SAMN05192580_3107</name>
</gene>
<feature type="transmembrane region" description="Helical" evidence="6">
    <location>
        <begin position="177"/>
        <end position="197"/>
    </location>
</feature>
<comment type="similarity">
    <text evidence="2">Belongs to the EamA transporter family.</text>
</comment>
<dbReference type="STRING" id="1166337.SAMN05192580_3107"/>